<dbReference type="CDD" id="cd07185">
    <property type="entry name" value="OmpA_C-like"/>
    <property type="match status" value="1"/>
</dbReference>
<feature type="compositionally biased region" description="Basic and acidic residues" evidence="2">
    <location>
        <begin position="231"/>
        <end position="241"/>
    </location>
</feature>
<dbReference type="PROSITE" id="PS51123">
    <property type="entry name" value="OMPA_2"/>
    <property type="match status" value="1"/>
</dbReference>
<protein>
    <submittedName>
        <fullName evidence="5">Secreted protein</fullName>
    </submittedName>
</protein>
<dbReference type="HOGENOM" id="CLU_1299140_0_0_11"/>
<evidence type="ECO:0000256" key="1">
    <source>
        <dbReference type="PROSITE-ProRule" id="PRU00473"/>
    </source>
</evidence>
<evidence type="ECO:0000313" key="5">
    <source>
        <dbReference type="EMBL" id="AKG45019.1"/>
    </source>
</evidence>
<keyword evidence="6" id="KW-1185">Reference proteome</keyword>
<keyword evidence="1" id="KW-0472">Membrane</keyword>
<feature type="region of interest" description="Disordered" evidence="2">
    <location>
        <begin position="83"/>
        <end position="136"/>
    </location>
</feature>
<feature type="signal peptide" evidence="3">
    <location>
        <begin position="1"/>
        <end position="34"/>
    </location>
</feature>
<evidence type="ECO:0000313" key="6">
    <source>
        <dbReference type="Proteomes" id="UP000034034"/>
    </source>
</evidence>
<dbReference type="EMBL" id="CP009922">
    <property type="protein sequence ID" value="AKG45019.1"/>
    <property type="molecule type" value="Genomic_DNA"/>
</dbReference>
<accession>A0A0F7FY79</accession>
<dbReference type="Pfam" id="PF00691">
    <property type="entry name" value="OmpA"/>
    <property type="match status" value="1"/>
</dbReference>
<evidence type="ECO:0000259" key="4">
    <source>
        <dbReference type="PROSITE" id="PS51123"/>
    </source>
</evidence>
<dbReference type="KEGG" id="sxi:SXIM_36350"/>
<proteinExistence type="predicted"/>
<dbReference type="Proteomes" id="UP000034034">
    <property type="component" value="Chromosome"/>
</dbReference>
<dbReference type="SUPFAM" id="SSF103088">
    <property type="entry name" value="OmpA-like"/>
    <property type="match status" value="1"/>
</dbReference>
<sequence>MVMTEHSKRYSLQVMAATALTGVAVLMFPAPALADEGDEDFEQPPGYEAPATPDIDANAPGLMLGDGASLAEPRVLDIKFITEDTGGGTQDPPPNSGGNNDESPAPPDSEPDPDPGSGPAGEQREERTGGQHKFTLQTDVVFGKNSDEISEESRAALAEVAAAIDEYQPEQVNVFGFTDNLGSYENGVTLSANRARNTQTVLLELIADPSGISFNVRGYSEDYPLYDNETEEGRQKNRRVEISWPSGN</sequence>
<evidence type="ECO:0000256" key="2">
    <source>
        <dbReference type="SAM" id="MobiDB-lite"/>
    </source>
</evidence>
<feature type="domain" description="OmpA-like" evidence="4">
    <location>
        <begin position="129"/>
        <end position="248"/>
    </location>
</feature>
<organism evidence="5 6">
    <name type="scientific">Streptomyces xiamenensis</name>
    <dbReference type="NCBI Taxonomy" id="408015"/>
    <lineage>
        <taxon>Bacteria</taxon>
        <taxon>Bacillati</taxon>
        <taxon>Actinomycetota</taxon>
        <taxon>Actinomycetes</taxon>
        <taxon>Kitasatosporales</taxon>
        <taxon>Streptomycetaceae</taxon>
        <taxon>Streptomyces</taxon>
    </lineage>
</organism>
<dbReference type="GO" id="GO:0016020">
    <property type="term" value="C:membrane"/>
    <property type="evidence" value="ECO:0007669"/>
    <property type="project" value="UniProtKB-UniRule"/>
</dbReference>
<dbReference type="PANTHER" id="PTHR30329:SF21">
    <property type="entry name" value="LIPOPROTEIN YIAD-RELATED"/>
    <property type="match status" value="1"/>
</dbReference>
<evidence type="ECO:0000256" key="3">
    <source>
        <dbReference type="SAM" id="SignalP"/>
    </source>
</evidence>
<dbReference type="AlphaFoldDB" id="A0A0F7FY79"/>
<gene>
    <name evidence="5" type="ORF">SXIM_36350</name>
</gene>
<dbReference type="PANTHER" id="PTHR30329">
    <property type="entry name" value="STATOR ELEMENT OF FLAGELLAR MOTOR COMPLEX"/>
    <property type="match status" value="1"/>
</dbReference>
<dbReference type="InterPro" id="IPR006665">
    <property type="entry name" value="OmpA-like"/>
</dbReference>
<dbReference type="InterPro" id="IPR036737">
    <property type="entry name" value="OmpA-like_sf"/>
</dbReference>
<dbReference type="Gene3D" id="3.30.1330.60">
    <property type="entry name" value="OmpA-like domain"/>
    <property type="match status" value="1"/>
</dbReference>
<name>A0A0F7FY79_9ACTN</name>
<dbReference type="InterPro" id="IPR050330">
    <property type="entry name" value="Bact_OuterMem_StrucFunc"/>
</dbReference>
<feature type="region of interest" description="Disordered" evidence="2">
    <location>
        <begin position="35"/>
        <end position="68"/>
    </location>
</feature>
<dbReference type="STRING" id="408015.SXIM_36350"/>
<dbReference type="PATRIC" id="fig|408015.6.peg.3684"/>
<feature type="region of interest" description="Disordered" evidence="2">
    <location>
        <begin position="228"/>
        <end position="248"/>
    </location>
</feature>
<feature type="chain" id="PRO_5002515489" evidence="3">
    <location>
        <begin position="35"/>
        <end position="248"/>
    </location>
</feature>
<keyword evidence="3" id="KW-0732">Signal</keyword>
<reference evidence="5" key="1">
    <citation type="submission" date="2019-08" db="EMBL/GenBank/DDBJ databases">
        <title>Complete genome sequence of a mangrove-derived Streptomyces xiamenensis.</title>
        <authorList>
            <person name="Xu J."/>
        </authorList>
    </citation>
    <scope>NUCLEOTIDE SEQUENCE</scope>
    <source>
        <strain evidence="5">318</strain>
    </source>
</reference>